<organism evidence="1 2">
    <name type="scientific">Blautia producta</name>
    <dbReference type="NCBI Taxonomy" id="33035"/>
    <lineage>
        <taxon>Bacteria</taxon>
        <taxon>Bacillati</taxon>
        <taxon>Bacillota</taxon>
        <taxon>Clostridia</taxon>
        <taxon>Lachnospirales</taxon>
        <taxon>Lachnospiraceae</taxon>
        <taxon>Blautia</taxon>
    </lineage>
</organism>
<evidence type="ECO:0000313" key="2">
    <source>
        <dbReference type="Proteomes" id="UP000289794"/>
    </source>
</evidence>
<dbReference type="Proteomes" id="UP000289794">
    <property type="component" value="Chromosome"/>
</dbReference>
<name>A0A4P6LWM7_9FIRM</name>
<dbReference type="AlphaFoldDB" id="A0A4P6LWM7"/>
<dbReference type="KEGG" id="bpro:PMF13cell1_02481"/>
<reference evidence="1 2" key="1">
    <citation type="submission" date="2019-01" db="EMBL/GenBank/DDBJ databases">
        <title>PMF-metabolizing Aryl O-demethylase.</title>
        <authorList>
            <person name="Kim M."/>
        </authorList>
    </citation>
    <scope>NUCLEOTIDE SEQUENCE [LARGE SCALE GENOMIC DNA]</scope>
    <source>
        <strain evidence="1 2">PMF1</strain>
    </source>
</reference>
<protein>
    <submittedName>
        <fullName evidence="1">Uncharacterized protein</fullName>
    </submittedName>
</protein>
<sequence>MAHGRPNMRCGMRGRARDTVWLLAALPSANLLPVAKFVSNGFLINQLGQVDLRLAPQNTRQSVSLPRPLIPHRMFGLTVEDASDGIFLIV</sequence>
<evidence type="ECO:0000313" key="1">
    <source>
        <dbReference type="EMBL" id="QBE96934.1"/>
    </source>
</evidence>
<gene>
    <name evidence="1" type="ORF">PMF13cell1_02481</name>
</gene>
<proteinExistence type="predicted"/>
<dbReference type="EMBL" id="CP035945">
    <property type="protein sequence ID" value="QBE96934.1"/>
    <property type="molecule type" value="Genomic_DNA"/>
</dbReference>
<accession>A0A4P6LWM7</accession>